<keyword evidence="3" id="KW-0597">Phosphoprotein</keyword>
<name>A0A317E885_9PROT</name>
<evidence type="ECO:0000259" key="5">
    <source>
        <dbReference type="PROSITE" id="PS50887"/>
    </source>
</evidence>
<organism evidence="6 7">
    <name type="scientific">Zavarzinia aquatilis</name>
    <dbReference type="NCBI Taxonomy" id="2211142"/>
    <lineage>
        <taxon>Bacteria</taxon>
        <taxon>Pseudomonadati</taxon>
        <taxon>Pseudomonadota</taxon>
        <taxon>Alphaproteobacteria</taxon>
        <taxon>Rhodospirillales</taxon>
        <taxon>Zavarziniaceae</taxon>
        <taxon>Zavarzinia</taxon>
    </lineage>
</organism>
<dbReference type="GO" id="GO:0052621">
    <property type="term" value="F:diguanylate cyclase activity"/>
    <property type="evidence" value="ECO:0007669"/>
    <property type="project" value="UniProtKB-EC"/>
</dbReference>
<accession>A0A317E885</accession>
<evidence type="ECO:0000313" key="7">
    <source>
        <dbReference type="Proteomes" id="UP000245461"/>
    </source>
</evidence>
<dbReference type="RefSeq" id="WP_109905580.1">
    <property type="nucleotide sequence ID" value="NZ_QGLE01000005.1"/>
</dbReference>
<comment type="caution">
    <text evidence="3">Lacks conserved residue(s) required for the propagation of feature annotation.</text>
</comment>
<evidence type="ECO:0000313" key="6">
    <source>
        <dbReference type="EMBL" id="PWR22901.1"/>
    </source>
</evidence>
<comment type="catalytic activity">
    <reaction evidence="2">
        <text>2 GTP = 3',3'-c-di-GMP + 2 diphosphate</text>
        <dbReference type="Rhea" id="RHEA:24898"/>
        <dbReference type="ChEBI" id="CHEBI:33019"/>
        <dbReference type="ChEBI" id="CHEBI:37565"/>
        <dbReference type="ChEBI" id="CHEBI:58805"/>
        <dbReference type="EC" id="2.7.7.65"/>
    </reaction>
</comment>
<dbReference type="SMART" id="SM00448">
    <property type="entry name" value="REC"/>
    <property type="match status" value="2"/>
</dbReference>
<dbReference type="Proteomes" id="UP000245461">
    <property type="component" value="Unassembled WGS sequence"/>
</dbReference>
<feature type="domain" description="Response regulatory" evidence="4">
    <location>
        <begin position="158"/>
        <end position="273"/>
    </location>
</feature>
<dbReference type="InterPro" id="IPR043128">
    <property type="entry name" value="Rev_trsase/Diguanyl_cyclase"/>
</dbReference>
<dbReference type="SUPFAM" id="SSF55073">
    <property type="entry name" value="Nucleotide cyclase"/>
    <property type="match status" value="1"/>
</dbReference>
<reference evidence="6 7" key="1">
    <citation type="submission" date="2018-05" db="EMBL/GenBank/DDBJ databases">
        <title>Zavarzinia sp. HR-AS.</title>
        <authorList>
            <person name="Lee Y."/>
            <person name="Jeon C.O."/>
        </authorList>
    </citation>
    <scope>NUCLEOTIDE SEQUENCE [LARGE SCALE GENOMIC DNA]</scope>
    <source>
        <strain evidence="6 7">HR-AS</strain>
    </source>
</reference>
<protein>
    <recommendedName>
        <fullName evidence="1">diguanylate cyclase</fullName>
        <ecNumber evidence="1">2.7.7.65</ecNumber>
    </recommendedName>
</protein>
<dbReference type="GO" id="GO:0005886">
    <property type="term" value="C:plasma membrane"/>
    <property type="evidence" value="ECO:0007669"/>
    <property type="project" value="TreeGrafter"/>
</dbReference>
<feature type="domain" description="GGDEF" evidence="5">
    <location>
        <begin position="323"/>
        <end position="455"/>
    </location>
</feature>
<evidence type="ECO:0000256" key="1">
    <source>
        <dbReference type="ARBA" id="ARBA00012528"/>
    </source>
</evidence>
<dbReference type="PANTHER" id="PTHR45138:SF9">
    <property type="entry name" value="DIGUANYLATE CYCLASE DGCM-RELATED"/>
    <property type="match status" value="1"/>
</dbReference>
<dbReference type="PANTHER" id="PTHR45138">
    <property type="entry name" value="REGULATORY COMPONENTS OF SENSORY TRANSDUCTION SYSTEM"/>
    <property type="match status" value="1"/>
</dbReference>
<proteinExistence type="predicted"/>
<dbReference type="PROSITE" id="PS50110">
    <property type="entry name" value="RESPONSE_REGULATORY"/>
    <property type="match status" value="2"/>
</dbReference>
<dbReference type="Pfam" id="PF00990">
    <property type="entry name" value="GGDEF"/>
    <property type="match status" value="1"/>
</dbReference>
<dbReference type="GO" id="GO:0043709">
    <property type="term" value="P:cell adhesion involved in single-species biofilm formation"/>
    <property type="evidence" value="ECO:0007669"/>
    <property type="project" value="TreeGrafter"/>
</dbReference>
<dbReference type="InterPro" id="IPR000160">
    <property type="entry name" value="GGDEF_dom"/>
</dbReference>
<dbReference type="Pfam" id="PF00072">
    <property type="entry name" value="Response_reg"/>
    <property type="match status" value="2"/>
</dbReference>
<dbReference type="InterPro" id="IPR001789">
    <property type="entry name" value="Sig_transdc_resp-reg_receiver"/>
</dbReference>
<dbReference type="GO" id="GO:1902201">
    <property type="term" value="P:negative regulation of bacterial-type flagellum-dependent cell motility"/>
    <property type="evidence" value="ECO:0007669"/>
    <property type="project" value="TreeGrafter"/>
</dbReference>
<dbReference type="NCBIfam" id="TIGR00254">
    <property type="entry name" value="GGDEF"/>
    <property type="match status" value="1"/>
</dbReference>
<dbReference type="FunFam" id="3.40.50.2300:FF:000574">
    <property type="entry name" value="Response regulator PleD"/>
    <property type="match status" value="1"/>
</dbReference>
<dbReference type="OrthoDB" id="9812260at2"/>
<dbReference type="NCBIfam" id="NF007135">
    <property type="entry name" value="PRK09581.1"/>
    <property type="match status" value="1"/>
</dbReference>
<dbReference type="CDD" id="cd17538">
    <property type="entry name" value="REC_D1_PleD-like"/>
    <property type="match status" value="1"/>
</dbReference>
<dbReference type="Gene3D" id="3.40.50.2300">
    <property type="match status" value="2"/>
</dbReference>
<dbReference type="EMBL" id="QGLE01000005">
    <property type="protein sequence ID" value="PWR22901.1"/>
    <property type="molecule type" value="Genomic_DNA"/>
</dbReference>
<sequence length="455" mass="50097">MTAKVLVVDDVHVIRKVLEAKLLAEFFEVVLAGSGQEALEKAHSESPDIILLDVMMPDIDGFEVCRRLKADPLTSHIPVVMITGLDQPSDRVTGLEAGADDFLTKPTNDVALFARVRNLVRLKTMFDELRMREVTGLSLGIANHADPAREAAALLNASILVVEDDPAMTELIRSQLAYQTGLCFVTGDVEAKQAVRDNLWDLVIVSLTLPGQNGLRLCAHLRSSERLRQVPVLVLSKVGDDRSLLRALDLGVNDYVTKPPDRAELQARVNTQLRRKSFQDRLRETMQMSVEMAVIDPLTGLYNRRYLESHLAGRANHDGASPRPTALMILDLDHFKSINDRFGHAAGDTVLKQFAHRIRLNIRGVDLAARVGGEEFVIVLPETSGMEAQMIAQRLVRVIGQEAFVIGDGRELQVTVSIGVTEARPGEAAEEVLQRADAALYRAKGDGRNRSEVAS</sequence>
<keyword evidence="7" id="KW-1185">Reference proteome</keyword>
<comment type="caution">
    <text evidence="6">The sequence shown here is derived from an EMBL/GenBank/DDBJ whole genome shotgun (WGS) entry which is preliminary data.</text>
</comment>
<feature type="modified residue" description="4-aspartylphosphate" evidence="3">
    <location>
        <position position="53"/>
    </location>
</feature>
<evidence type="ECO:0000256" key="2">
    <source>
        <dbReference type="ARBA" id="ARBA00034247"/>
    </source>
</evidence>
<dbReference type="SMART" id="SM00267">
    <property type="entry name" value="GGDEF"/>
    <property type="match status" value="1"/>
</dbReference>
<dbReference type="PROSITE" id="PS50887">
    <property type="entry name" value="GGDEF"/>
    <property type="match status" value="1"/>
</dbReference>
<dbReference type="GO" id="GO:0000160">
    <property type="term" value="P:phosphorelay signal transduction system"/>
    <property type="evidence" value="ECO:0007669"/>
    <property type="project" value="InterPro"/>
</dbReference>
<dbReference type="InterPro" id="IPR050469">
    <property type="entry name" value="Diguanylate_Cyclase"/>
</dbReference>
<dbReference type="SUPFAM" id="SSF52172">
    <property type="entry name" value="CheY-like"/>
    <property type="match status" value="2"/>
</dbReference>
<feature type="domain" description="Response regulatory" evidence="4">
    <location>
        <begin position="4"/>
        <end position="120"/>
    </location>
</feature>
<dbReference type="Gene3D" id="3.30.70.270">
    <property type="match status" value="1"/>
</dbReference>
<evidence type="ECO:0000259" key="4">
    <source>
        <dbReference type="PROSITE" id="PS50110"/>
    </source>
</evidence>
<dbReference type="FunFam" id="3.30.70.270:FF:000001">
    <property type="entry name" value="Diguanylate cyclase domain protein"/>
    <property type="match status" value="1"/>
</dbReference>
<evidence type="ECO:0000256" key="3">
    <source>
        <dbReference type="PROSITE-ProRule" id="PRU00169"/>
    </source>
</evidence>
<dbReference type="CDD" id="cd01949">
    <property type="entry name" value="GGDEF"/>
    <property type="match status" value="1"/>
</dbReference>
<dbReference type="InterPro" id="IPR029787">
    <property type="entry name" value="Nucleotide_cyclase"/>
</dbReference>
<dbReference type="InterPro" id="IPR011006">
    <property type="entry name" value="CheY-like_superfamily"/>
</dbReference>
<gene>
    <name evidence="6" type="ORF">DKG74_10810</name>
</gene>
<dbReference type="AlphaFoldDB" id="A0A317E885"/>
<dbReference type="EC" id="2.7.7.65" evidence="1"/>